<dbReference type="GO" id="GO:0005886">
    <property type="term" value="C:plasma membrane"/>
    <property type="evidence" value="ECO:0007669"/>
    <property type="project" value="UniProtKB-SubCell"/>
</dbReference>
<dbReference type="PANTHER" id="PTHR48023:SF4">
    <property type="entry name" value="D-XYLOSE-PROTON SYMPORTER-LIKE 2"/>
    <property type="match status" value="1"/>
</dbReference>
<comment type="caution">
    <text evidence="12">The sequence shown here is derived from an EMBL/GenBank/DDBJ whole genome shotgun (WGS) entry which is preliminary data.</text>
</comment>
<feature type="transmembrane region" description="Helical" evidence="10">
    <location>
        <begin position="56"/>
        <end position="75"/>
    </location>
</feature>
<dbReference type="InterPro" id="IPR005828">
    <property type="entry name" value="MFS_sugar_transport-like"/>
</dbReference>
<feature type="transmembrane region" description="Helical" evidence="10">
    <location>
        <begin position="336"/>
        <end position="356"/>
    </location>
</feature>
<dbReference type="GO" id="GO:0022857">
    <property type="term" value="F:transmembrane transporter activity"/>
    <property type="evidence" value="ECO:0007669"/>
    <property type="project" value="InterPro"/>
</dbReference>
<comment type="subcellular location">
    <subcellularLocation>
        <location evidence="1">Cell membrane</location>
        <topology evidence="1">Multi-pass membrane protein</topology>
    </subcellularLocation>
</comment>
<evidence type="ECO:0000256" key="2">
    <source>
        <dbReference type="ARBA" id="ARBA00010992"/>
    </source>
</evidence>
<keyword evidence="7 10" id="KW-1133">Transmembrane helix</keyword>
<gene>
    <name evidence="12" type="ORF">BST92_01740</name>
</gene>
<dbReference type="PROSITE" id="PS00216">
    <property type="entry name" value="SUGAR_TRANSPORT_1"/>
    <property type="match status" value="1"/>
</dbReference>
<feature type="transmembrane region" description="Helical" evidence="10">
    <location>
        <begin position="194"/>
        <end position="215"/>
    </location>
</feature>
<feature type="transmembrane region" description="Helical" evidence="10">
    <location>
        <begin position="362"/>
        <end position="387"/>
    </location>
</feature>
<keyword evidence="5" id="KW-0762">Sugar transport</keyword>
<proteinExistence type="inferred from homology"/>
<dbReference type="InterPro" id="IPR047984">
    <property type="entry name" value="XylE-like"/>
</dbReference>
<dbReference type="InterPro" id="IPR036259">
    <property type="entry name" value="MFS_trans_sf"/>
</dbReference>
<evidence type="ECO:0000256" key="9">
    <source>
        <dbReference type="RuleBase" id="RU003346"/>
    </source>
</evidence>
<dbReference type="NCBIfam" id="NF007484">
    <property type="entry name" value="PRK10077.1"/>
    <property type="match status" value="1"/>
</dbReference>
<evidence type="ECO:0000256" key="10">
    <source>
        <dbReference type="SAM" id="Phobius"/>
    </source>
</evidence>
<dbReference type="Pfam" id="PF00083">
    <property type="entry name" value="Sugar_tr"/>
    <property type="match status" value="1"/>
</dbReference>
<dbReference type="EMBL" id="MTPW01000001">
    <property type="protein sequence ID" value="PQJ30727.1"/>
    <property type="molecule type" value="Genomic_DNA"/>
</dbReference>
<dbReference type="Proteomes" id="UP000239747">
    <property type="component" value="Unassembled WGS sequence"/>
</dbReference>
<dbReference type="CDD" id="cd17359">
    <property type="entry name" value="MFS_XylE_like"/>
    <property type="match status" value="1"/>
</dbReference>
<keyword evidence="3 9" id="KW-0813">Transport</keyword>
<reference evidence="12 13" key="1">
    <citation type="submission" date="2017-01" db="EMBL/GenBank/DDBJ databases">
        <title>Trade-off between light-utilization and light-protection in marine flavobacteria.</title>
        <authorList>
            <person name="Kumagai Y."/>
            <person name="Yoshizawa S."/>
            <person name="Kogure K."/>
            <person name="Iwasaki W."/>
        </authorList>
    </citation>
    <scope>NUCLEOTIDE SEQUENCE [LARGE SCALE GENOMIC DNA]</scope>
    <source>
        <strain evidence="12 13">KCTC 32109</strain>
    </source>
</reference>
<dbReference type="InterPro" id="IPR020846">
    <property type="entry name" value="MFS_dom"/>
</dbReference>
<comment type="similarity">
    <text evidence="2 9">Belongs to the major facilitator superfamily. Sugar transporter (TC 2.A.1.1) family.</text>
</comment>
<dbReference type="FunFam" id="1.20.1250.20:FF:000122">
    <property type="entry name" value="D-xylose transporter XylE"/>
    <property type="match status" value="1"/>
</dbReference>
<evidence type="ECO:0000256" key="3">
    <source>
        <dbReference type="ARBA" id="ARBA00022448"/>
    </source>
</evidence>
<dbReference type="RefSeq" id="WP_105069905.1">
    <property type="nucleotide sequence ID" value="NZ_MTPW01000001.1"/>
</dbReference>
<feature type="transmembrane region" description="Helical" evidence="10">
    <location>
        <begin position="157"/>
        <end position="179"/>
    </location>
</feature>
<feature type="transmembrane region" description="Helical" evidence="10">
    <location>
        <begin position="435"/>
        <end position="455"/>
    </location>
</feature>
<keyword evidence="13" id="KW-1185">Reference proteome</keyword>
<dbReference type="OrthoDB" id="9783823at2"/>
<organism evidence="12 13">
    <name type="scientific">Nonlabens arenilitoris</name>
    <dbReference type="NCBI Taxonomy" id="1217969"/>
    <lineage>
        <taxon>Bacteria</taxon>
        <taxon>Pseudomonadati</taxon>
        <taxon>Bacteroidota</taxon>
        <taxon>Flavobacteriia</taxon>
        <taxon>Flavobacteriales</taxon>
        <taxon>Flavobacteriaceae</taxon>
        <taxon>Nonlabens</taxon>
    </lineage>
</organism>
<dbReference type="InterPro" id="IPR050820">
    <property type="entry name" value="MFS_Sugar_Transporter"/>
</dbReference>
<evidence type="ECO:0000256" key="8">
    <source>
        <dbReference type="ARBA" id="ARBA00023136"/>
    </source>
</evidence>
<sequence length="475" mass="51727">MATSAKSGYLLKLTLVATLGGLLFGYDTGVISGTVGSLDSFFVIPKDLSENSANAFKGFLVSSALIGCIIGGLFSGLISKKIGRKKGLVLAAILFLISAVGSAIPELFIKPVGELDHTFSTIFIIYRIIGGIGVGLASMLSPLYIAEIAPAKSRGKLVSFNQLAIVGGFMVVYFVNYFISKGGGSDAWLNEVGWRWMFASEIIPAGLFLCLLLLVPDTPRSLMLMNKTAAALEVLIKVNGEAEARHILKEIEGSVVQTKDHLLSFGWLVIVIGIALSVFQQFVGINVVLYYAPEIFKKIDPNTDGALLLTIIVGIVNFLFTIIAIRTVDKYGRKPLMIIGALGMAIAMISLGFVFYAGSSGYFALVCMMLYVASFAMSWGPVTWVLLSEIFPNKIRGKAMAITVAAQWVSNYLISLTFPIMDDNSYLTEHFNHGFAYWIYGVMSILAMIFVWKLVPETKAKTLEEMELLWDNSKQ</sequence>
<feature type="transmembrane region" description="Helical" evidence="10">
    <location>
        <begin position="267"/>
        <end position="293"/>
    </location>
</feature>
<dbReference type="InterPro" id="IPR005829">
    <property type="entry name" value="Sugar_transporter_CS"/>
</dbReference>
<evidence type="ECO:0000256" key="6">
    <source>
        <dbReference type="ARBA" id="ARBA00022692"/>
    </source>
</evidence>
<evidence type="ECO:0000256" key="7">
    <source>
        <dbReference type="ARBA" id="ARBA00022989"/>
    </source>
</evidence>
<feature type="transmembrane region" description="Helical" evidence="10">
    <location>
        <begin position="305"/>
        <end position="324"/>
    </location>
</feature>
<dbReference type="SUPFAM" id="SSF103473">
    <property type="entry name" value="MFS general substrate transporter"/>
    <property type="match status" value="1"/>
</dbReference>
<name>A0A2S7U863_9FLAO</name>
<accession>A0A2S7U863</accession>
<dbReference type="NCBIfam" id="TIGR00879">
    <property type="entry name" value="SP"/>
    <property type="match status" value="1"/>
</dbReference>
<evidence type="ECO:0000313" key="13">
    <source>
        <dbReference type="Proteomes" id="UP000239747"/>
    </source>
</evidence>
<dbReference type="Gene3D" id="1.20.1250.20">
    <property type="entry name" value="MFS general substrate transporter like domains"/>
    <property type="match status" value="2"/>
</dbReference>
<evidence type="ECO:0000256" key="1">
    <source>
        <dbReference type="ARBA" id="ARBA00004651"/>
    </source>
</evidence>
<dbReference type="PROSITE" id="PS00217">
    <property type="entry name" value="SUGAR_TRANSPORT_2"/>
    <property type="match status" value="1"/>
</dbReference>
<keyword evidence="6 10" id="KW-0812">Transmembrane</keyword>
<feature type="transmembrane region" description="Helical" evidence="10">
    <location>
        <begin position="399"/>
        <end position="420"/>
    </location>
</feature>
<evidence type="ECO:0000256" key="5">
    <source>
        <dbReference type="ARBA" id="ARBA00022597"/>
    </source>
</evidence>
<dbReference type="PRINTS" id="PR00171">
    <property type="entry name" value="SUGRTRNSPORT"/>
</dbReference>
<feature type="domain" description="Major facilitator superfamily (MFS) profile" evidence="11">
    <location>
        <begin position="13"/>
        <end position="459"/>
    </location>
</feature>
<dbReference type="PROSITE" id="PS50850">
    <property type="entry name" value="MFS"/>
    <property type="match status" value="1"/>
</dbReference>
<evidence type="ECO:0000313" key="12">
    <source>
        <dbReference type="EMBL" id="PQJ30727.1"/>
    </source>
</evidence>
<dbReference type="InterPro" id="IPR003663">
    <property type="entry name" value="Sugar/inositol_transpt"/>
</dbReference>
<evidence type="ECO:0000259" key="11">
    <source>
        <dbReference type="PROSITE" id="PS50850"/>
    </source>
</evidence>
<evidence type="ECO:0000256" key="4">
    <source>
        <dbReference type="ARBA" id="ARBA00022475"/>
    </source>
</evidence>
<dbReference type="AlphaFoldDB" id="A0A2S7U863"/>
<feature type="transmembrane region" description="Helical" evidence="10">
    <location>
        <begin position="124"/>
        <end position="145"/>
    </location>
</feature>
<feature type="transmembrane region" description="Helical" evidence="10">
    <location>
        <begin position="87"/>
        <end position="104"/>
    </location>
</feature>
<dbReference type="PANTHER" id="PTHR48023">
    <property type="entry name" value="D-XYLOSE-PROTON SYMPORTER-LIKE 2"/>
    <property type="match status" value="1"/>
</dbReference>
<keyword evidence="4" id="KW-1003">Cell membrane</keyword>
<keyword evidence="8 10" id="KW-0472">Membrane</keyword>
<protein>
    <submittedName>
        <fullName evidence="12">D-xylose transporter XylE</fullName>
    </submittedName>
</protein>